<feature type="region of interest" description="Disordered" evidence="1">
    <location>
        <begin position="1"/>
        <end position="39"/>
    </location>
</feature>
<dbReference type="AlphaFoldDB" id="A0A5B6VU91"/>
<accession>A0A5B6VU91</accession>
<dbReference type="Proteomes" id="UP000325315">
    <property type="component" value="Unassembled WGS sequence"/>
</dbReference>
<gene>
    <name evidence="2" type="ORF">EPI10_023443</name>
</gene>
<evidence type="ECO:0000313" key="2">
    <source>
        <dbReference type="EMBL" id="KAA3473029.1"/>
    </source>
</evidence>
<comment type="caution">
    <text evidence="2">The sequence shown here is derived from an EMBL/GenBank/DDBJ whole genome shotgun (WGS) entry which is preliminary data.</text>
</comment>
<proteinExistence type="predicted"/>
<protein>
    <submittedName>
        <fullName evidence="2">Sal-like protein 1</fullName>
    </submittedName>
</protein>
<organism evidence="2 3">
    <name type="scientific">Gossypium australe</name>
    <dbReference type="NCBI Taxonomy" id="47621"/>
    <lineage>
        <taxon>Eukaryota</taxon>
        <taxon>Viridiplantae</taxon>
        <taxon>Streptophyta</taxon>
        <taxon>Embryophyta</taxon>
        <taxon>Tracheophyta</taxon>
        <taxon>Spermatophyta</taxon>
        <taxon>Magnoliopsida</taxon>
        <taxon>eudicotyledons</taxon>
        <taxon>Gunneridae</taxon>
        <taxon>Pentapetalae</taxon>
        <taxon>rosids</taxon>
        <taxon>malvids</taxon>
        <taxon>Malvales</taxon>
        <taxon>Malvaceae</taxon>
        <taxon>Malvoideae</taxon>
        <taxon>Gossypium</taxon>
    </lineage>
</organism>
<reference evidence="3" key="1">
    <citation type="journal article" date="2019" name="Plant Biotechnol. J.">
        <title>Genome sequencing of the Australian wild diploid species Gossypium australe highlights disease resistance and delayed gland morphogenesis.</title>
        <authorList>
            <person name="Cai Y."/>
            <person name="Cai X."/>
            <person name="Wang Q."/>
            <person name="Wang P."/>
            <person name="Zhang Y."/>
            <person name="Cai C."/>
            <person name="Xu Y."/>
            <person name="Wang K."/>
            <person name="Zhou Z."/>
            <person name="Wang C."/>
            <person name="Geng S."/>
            <person name="Li B."/>
            <person name="Dong Q."/>
            <person name="Hou Y."/>
            <person name="Wang H."/>
            <person name="Ai P."/>
            <person name="Liu Z."/>
            <person name="Yi F."/>
            <person name="Sun M."/>
            <person name="An G."/>
            <person name="Cheng J."/>
            <person name="Zhang Y."/>
            <person name="Shi Q."/>
            <person name="Xie Y."/>
            <person name="Shi X."/>
            <person name="Chang Y."/>
            <person name="Huang F."/>
            <person name="Chen Y."/>
            <person name="Hong S."/>
            <person name="Mi L."/>
            <person name="Sun Q."/>
            <person name="Zhang L."/>
            <person name="Zhou B."/>
            <person name="Peng R."/>
            <person name="Zhang X."/>
            <person name="Liu F."/>
        </authorList>
    </citation>
    <scope>NUCLEOTIDE SEQUENCE [LARGE SCALE GENOMIC DNA]</scope>
    <source>
        <strain evidence="3">cv. PA1801</strain>
    </source>
</reference>
<keyword evidence="3" id="KW-1185">Reference proteome</keyword>
<name>A0A5B6VU91_9ROSI</name>
<sequence length="128" mass="14504">MDPDRAVADDVESNAPTPAQRSAPAESRPNASNQEGDAKQAFFQMMNSIPLNKPPVDKIEKYGAEEFRATVDDDAERAEFWLKNTILVFDEMSLTPDECIKCVVSLLRDKAYNWWKTLISVVPRERIT</sequence>
<evidence type="ECO:0000256" key="1">
    <source>
        <dbReference type="SAM" id="MobiDB-lite"/>
    </source>
</evidence>
<evidence type="ECO:0000313" key="3">
    <source>
        <dbReference type="Proteomes" id="UP000325315"/>
    </source>
</evidence>
<dbReference type="EMBL" id="SMMG02000005">
    <property type="protein sequence ID" value="KAA3473029.1"/>
    <property type="molecule type" value="Genomic_DNA"/>
</dbReference>
<dbReference type="OrthoDB" id="2272416at2759"/>